<dbReference type="GO" id="GO:0015031">
    <property type="term" value="P:protein transport"/>
    <property type="evidence" value="ECO:0007669"/>
    <property type="project" value="UniProtKB-KW"/>
</dbReference>
<dbReference type="GO" id="GO:0043190">
    <property type="term" value="C:ATP-binding cassette (ABC) transporter complex"/>
    <property type="evidence" value="ECO:0007669"/>
    <property type="project" value="InterPro"/>
</dbReference>
<evidence type="ECO:0000259" key="7">
    <source>
        <dbReference type="Pfam" id="PF00496"/>
    </source>
</evidence>
<sequence>MDRTVFKPLLLAASLLACMPTAQAASTLVYCSEASPAGFDPSQYTSGTDFDASAETVFNRLTQFKRGGTEVEPGLATRWEVSKDGLAYTFHLRDGVKFHSTEYFTPTRDFNADDVLFTFQRLLDANHPFRQAYPSESPYFTDMGLNTTIKSVEKLDEHSVRFNLNNVDAAFVQNLAMSFASVQSAEYAAQLLKDGKAADINQKPIGTGPFVFKRYQKDSQIRYVANKDYWKPEDVKLDSLVFAITPDAASRLQKLKAGECQVSGYPRPSDIEVMKQDPNLRVLQQAGFNLGFLAYNVTHPPLDQLKVRQALDMAIDKPAIIQAVYQSAGQLAQNALPPAQWSYDPSIKDAPHDPAKARALLKEAGVAPGTTINLWAMTVQRASNPNARMSAQMIQQDWAKVGITANIVSYEWGEYIKRAKNGEHDVMIYGWTGDNGDPDNWLGVLYSCAAVKGSNYAKWCNPQYDQLVQKAKLSSDRDERIKWYQQAQKILKDQVPITPIANSTVFQPLRKEVQDFKISPFGLTPFYGVSLNK</sequence>
<dbReference type="SUPFAM" id="SSF53850">
    <property type="entry name" value="Periplasmic binding protein-like II"/>
    <property type="match status" value="1"/>
</dbReference>
<accession>A0A7Y1MUG7</accession>
<gene>
    <name evidence="8" type="ORF">HBO33_25970</name>
</gene>
<organism evidence="8 9">
    <name type="scientific">Pseudomonas gessardii</name>
    <dbReference type="NCBI Taxonomy" id="78544"/>
    <lineage>
        <taxon>Bacteria</taxon>
        <taxon>Pseudomonadati</taxon>
        <taxon>Pseudomonadota</taxon>
        <taxon>Gammaproteobacteria</taxon>
        <taxon>Pseudomonadales</taxon>
        <taxon>Pseudomonadaceae</taxon>
        <taxon>Pseudomonas</taxon>
    </lineage>
</organism>
<keyword evidence="2" id="KW-0813">Transport</keyword>
<evidence type="ECO:0000313" key="9">
    <source>
        <dbReference type="Proteomes" id="UP000542111"/>
    </source>
</evidence>
<proteinExistence type="inferred from homology"/>
<dbReference type="Gene3D" id="3.40.190.10">
    <property type="entry name" value="Periplasmic binding protein-like II"/>
    <property type="match status" value="1"/>
</dbReference>
<dbReference type="PROSITE" id="PS51257">
    <property type="entry name" value="PROKAR_LIPOPROTEIN"/>
    <property type="match status" value="1"/>
</dbReference>
<keyword evidence="3 6" id="KW-0732">Signal</keyword>
<dbReference type="GO" id="GO:1904680">
    <property type="term" value="F:peptide transmembrane transporter activity"/>
    <property type="evidence" value="ECO:0007669"/>
    <property type="project" value="TreeGrafter"/>
</dbReference>
<dbReference type="AlphaFoldDB" id="A0A7Y1MUG7"/>
<dbReference type="PROSITE" id="PS01040">
    <property type="entry name" value="SBP_BACTERIAL_5"/>
    <property type="match status" value="1"/>
</dbReference>
<keyword evidence="4" id="KW-0571">Peptide transport</keyword>
<evidence type="ECO:0000256" key="4">
    <source>
        <dbReference type="ARBA" id="ARBA00022856"/>
    </source>
</evidence>
<evidence type="ECO:0000256" key="1">
    <source>
        <dbReference type="ARBA" id="ARBA00005695"/>
    </source>
</evidence>
<reference evidence="8 9" key="1">
    <citation type="journal article" date="2020" name="Front. Microbiol.">
        <title>Genetic Organization of the aprX-lipA2 Operon Affects the Proteolytic Potential of Pseudomonas Species in Milk.</title>
        <authorList>
            <person name="Maier C."/>
            <person name="Huptas C."/>
            <person name="von Neubeck M."/>
            <person name="Scherer S."/>
            <person name="Wenning M."/>
            <person name="Lucking G."/>
        </authorList>
    </citation>
    <scope>NUCLEOTIDE SEQUENCE [LARGE SCALE GENOMIC DNA]</scope>
    <source>
        <strain evidence="8 9">G4779</strain>
    </source>
</reference>
<protein>
    <submittedName>
        <fullName evidence="8">ABC transporter substrate-binding protein</fullName>
    </submittedName>
</protein>
<dbReference type="InterPro" id="IPR023765">
    <property type="entry name" value="SBP_5_CS"/>
</dbReference>
<dbReference type="InterPro" id="IPR039424">
    <property type="entry name" value="SBP_5"/>
</dbReference>
<comment type="similarity">
    <text evidence="1">Belongs to the bacterial solute-binding protein 5 family.</text>
</comment>
<dbReference type="Proteomes" id="UP000542111">
    <property type="component" value="Unassembled WGS sequence"/>
</dbReference>
<dbReference type="FunFam" id="3.10.105.10:FF:000002">
    <property type="entry name" value="Dipeptide ABC transporter, substrate-binding protein"/>
    <property type="match status" value="1"/>
</dbReference>
<dbReference type="EMBL" id="JAAQYP010000062">
    <property type="protein sequence ID" value="NNA98609.1"/>
    <property type="molecule type" value="Genomic_DNA"/>
</dbReference>
<keyword evidence="5" id="KW-0653">Protein transport</keyword>
<dbReference type="InterPro" id="IPR030678">
    <property type="entry name" value="Peptide/Ni-bd"/>
</dbReference>
<feature type="signal peptide" evidence="6">
    <location>
        <begin position="1"/>
        <end position="24"/>
    </location>
</feature>
<dbReference type="GeneID" id="70103643"/>
<comment type="caution">
    <text evidence="8">The sequence shown here is derived from an EMBL/GenBank/DDBJ whole genome shotgun (WGS) entry which is preliminary data.</text>
</comment>
<evidence type="ECO:0000256" key="2">
    <source>
        <dbReference type="ARBA" id="ARBA00022448"/>
    </source>
</evidence>
<dbReference type="InterPro" id="IPR000914">
    <property type="entry name" value="SBP_5_dom"/>
</dbReference>
<evidence type="ECO:0000256" key="5">
    <source>
        <dbReference type="ARBA" id="ARBA00022927"/>
    </source>
</evidence>
<name>A0A7Y1MUG7_9PSED</name>
<dbReference type="PIRSF" id="PIRSF002741">
    <property type="entry name" value="MppA"/>
    <property type="match status" value="1"/>
</dbReference>
<dbReference type="RefSeq" id="WP_076964039.1">
    <property type="nucleotide sequence ID" value="NZ_CBCRYT010000027.1"/>
</dbReference>
<feature type="chain" id="PRO_5031045810" evidence="6">
    <location>
        <begin position="25"/>
        <end position="533"/>
    </location>
</feature>
<dbReference type="Gene3D" id="3.90.76.10">
    <property type="entry name" value="Dipeptide-binding Protein, Domain 1"/>
    <property type="match status" value="1"/>
</dbReference>
<evidence type="ECO:0000313" key="8">
    <source>
        <dbReference type="EMBL" id="NNA98609.1"/>
    </source>
</evidence>
<dbReference type="PANTHER" id="PTHR30290:SF38">
    <property type="entry name" value="D,D-DIPEPTIDE-BINDING PERIPLASMIC PROTEIN DDPA-RELATED"/>
    <property type="match status" value="1"/>
</dbReference>
<dbReference type="Gene3D" id="3.10.105.10">
    <property type="entry name" value="Dipeptide-binding Protein, Domain 3"/>
    <property type="match status" value="1"/>
</dbReference>
<dbReference type="CDD" id="cd08493">
    <property type="entry name" value="PBP2_DppA_like"/>
    <property type="match status" value="1"/>
</dbReference>
<dbReference type="FunFam" id="3.40.190.10:FF:000036">
    <property type="entry name" value="Dipeptide ABC transporter, substrate-binding protein"/>
    <property type="match status" value="1"/>
</dbReference>
<evidence type="ECO:0000256" key="6">
    <source>
        <dbReference type="SAM" id="SignalP"/>
    </source>
</evidence>
<dbReference type="GO" id="GO:0030288">
    <property type="term" value="C:outer membrane-bounded periplasmic space"/>
    <property type="evidence" value="ECO:0007669"/>
    <property type="project" value="TreeGrafter"/>
</dbReference>
<dbReference type="OrthoDB" id="9801912at2"/>
<dbReference type="GO" id="GO:0042938">
    <property type="term" value="P:dipeptide transport"/>
    <property type="evidence" value="ECO:0007669"/>
    <property type="project" value="TreeGrafter"/>
</dbReference>
<dbReference type="PANTHER" id="PTHR30290">
    <property type="entry name" value="PERIPLASMIC BINDING COMPONENT OF ABC TRANSPORTER"/>
    <property type="match status" value="1"/>
</dbReference>
<dbReference type="Pfam" id="PF00496">
    <property type="entry name" value="SBP_bac_5"/>
    <property type="match status" value="1"/>
</dbReference>
<feature type="domain" description="Solute-binding protein family 5" evidence="7">
    <location>
        <begin position="70"/>
        <end position="450"/>
    </location>
</feature>
<evidence type="ECO:0000256" key="3">
    <source>
        <dbReference type="ARBA" id="ARBA00022729"/>
    </source>
</evidence>